<evidence type="ECO:0000313" key="1">
    <source>
        <dbReference type="EMBL" id="EOY28222.1"/>
    </source>
</evidence>
<dbReference type="Proteomes" id="UP000026915">
    <property type="component" value="Chromosome 6"/>
</dbReference>
<organism evidence="1 2">
    <name type="scientific">Theobroma cacao</name>
    <name type="common">Cacao</name>
    <name type="synonym">Cocoa</name>
    <dbReference type="NCBI Taxonomy" id="3641"/>
    <lineage>
        <taxon>Eukaryota</taxon>
        <taxon>Viridiplantae</taxon>
        <taxon>Streptophyta</taxon>
        <taxon>Embryophyta</taxon>
        <taxon>Tracheophyta</taxon>
        <taxon>Spermatophyta</taxon>
        <taxon>Magnoliopsida</taxon>
        <taxon>eudicotyledons</taxon>
        <taxon>Gunneridae</taxon>
        <taxon>Pentapetalae</taxon>
        <taxon>rosids</taxon>
        <taxon>malvids</taxon>
        <taxon>Malvales</taxon>
        <taxon>Malvaceae</taxon>
        <taxon>Byttnerioideae</taxon>
        <taxon>Theobroma</taxon>
    </lineage>
</organism>
<reference evidence="1 2" key="1">
    <citation type="journal article" date="2013" name="Genome Biol.">
        <title>The genome sequence of the most widely cultivated cacao type and its use to identify candidate genes regulating pod color.</title>
        <authorList>
            <person name="Motamayor J.C."/>
            <person name="Mockaitis K."/>
            <person name="Schmutz J."/>
            <person name="Haiminen N."/>
            <person name="Iii D.L."/>
            <person name="Cornejo O."/>
            <person name="Findley S.D."/>
            <person name="Zheng P."/>
            <person name="Utro F."/>
            <person name="Royaert S."/>
            <person name="Saski C."/>
            <person name="Jenkins J."/>
            <person name="Podicheti R."/>
            <person name="Zhao M."/>
            <person name="Scheffler B.E."/>
            <person name="Stack J.C."/>
            <person name="Feltus F.A."/>
            <person name="Mustiga G.M."/>
            <person name="Amores F."/>
            <person name="Phillips W."/>
            <person name="Marelli J.P."/>
            <person name="May G.D."/>
            <person name="Shapiro H."/>
            <person name="Ma J."/>
            <person name="Bustamante C.D."/>
            <person name="Schnell R.J."/>
            <person name="Main D."/>
            <person name="Gilbert D."/>
            <person name="Parida L."/>
            <person name="Kuhn D.N."/>
        </authorList>
    </citation>
    <scope>NUCLEOTIDE SEQUENCE [LARGE SCALE GENOMIC DNA]</scope>
    <source>
        <strain evidence="2">cv. Matina 1-6</strain>
    </source>
</reference>
<protein>
    <submittedName>
        <fullName evidence="1">Uncharacterized protein</fullName>
    </submittedName>
</protein>
<dbReference type="HOGENOM" id="CLU_2431418_0_0_1"/>
<dbReference type="InParanoid" id="A0A061GGG3"/>
<keyword evidence="2" id="KW-1185">Reference proteome</keyword>
<dbReference type="EMBL" id="CM001884">
    <property type="protein sequence ID" value="EOY28222.1"/>
    <property type="molecule type" value="Genomic_DNA"/>
</dbReference>
<evidence type="ECO:0000313" key="2">
    <source>
        <dbReference type="Proteomes" id="UP000026915"/>
    </source>
</evidence>
<gene>
    <name evidence="1" type="ORF">TCM_029851</name>
</gene>
<dbReference type="AlphaFoldDB" id="A0A061GGG3"/>
<name>A0A061GGG3_THECC</name>
<proteinExistence type="predicted"/>
<dbReference type="Gramene" id="EOY28222">
    <property type="protein sequence ID" value="EOY28222"/>
    <property type="gene ID" value="TCM_029851"/>
</dbReference>
<accession>A0A061GGG3</accession>
<sequence length="91" mass="10360">MSENYCPPPTVWVFELAIISELCKVWPIFGRGGKGKEEKAKKADLVEICKTVGHRAGEGMRNQCIELWAQIQSKAAESEKWFIVIKHWSVL</sequence>